<protein>
    <submittedName>
        <fullName evidence="7">Nitroreductase family protein</fullName>
    </submittedName>
</protein>
<evidence type="ECO:0000256" key="4">
    <source>
        <dbReference type="ARBA" id="ARBA00022643"/>
    </source>
</evidence>
<dbReference type="KEGG" id="alus:STSP2_01812"/>
<gene>
    <name evidence="7" type="ORF">STSP2_01812</name>
</gene>
<dbReference type="EMBL" id="CP019791">
    <property type="protein sequence ID" value="AQT68644.1"/>
    <property type="molecule type" value="Genomic_DNA"/>
</dbReference>
<comment type="cofactor">
    <cofactor evidence="1">
        <name>FMN</name>
        <dbReference type="ChEBI" id="CHEBI:58210"/>
    </cofactor>
</comment>
<proteinExistence type="inferred from homology"/>
<dbReference type="Gene3D" id="3.40.109.10">
    <property type="entry name" value="NADH Oxidase"/>
    <property type="match status" value="1"/>
</dbReference>
<keyword evidence="5" id="KW-0560">Oxidoreductase</keyword>
<dbReference type="GO" id="GO:0016491">
    <property type="term" value="F:oxidoreductase activity"/>
    <property type="evidence" value="ECO:0007669"/>
    <property type="project" value="UniProtKB-KW"/>
</dbReference>
<dbReference type="Proteomes" id="UP000189674">
    <property type="component" value="Chromosome"/>
</dbReference>
<dbReference type="CDD" id="cd02062">
    <property type="entry name" value="Nitro_FMN_reductase"/>
    <property type="match status" value="1"/>
</dbReference>
<dbReference type="PANTHER" id="PTHR43673:SF2">
    <property type="entry name" value="NITROREDUCTASE"/>
    <property type="match status" value="1"/>
</dbReference>
<dbReference type="AlphaFoldDB" id="A0A1U9NLN6"/>
<evidence type="ECO:0000256" key="5">
    <source>
        <dbReference type="ARBA" id="ARBA00023002"/>
    </source>
</evidence>
<dbReference type="PANTHER" id="PTHR43673">
    <property type="entry name" value="NAD(P)H NITROREDUCTASE YDGI-RELATED"/>
    <property type="match status" value="1"/>
</dbReference>
<dbReference type="STRING" id="1936003.STSP2_01812"/>
<keyword evidence="4" id="KW-0288">FMN</keyword>
<sequence>MKRFMRGIKCRLRLTRCYLYDLARFKRHSGLLNSCHDRVLADITTTYHIIEKGLSFKDCRPGFGVKKVTKLMNLLTEFERTGGDTSRSQYKAACNVLKAYVGSGQIQSSDDTQLLVADIKSFLEGKPTDNCRFFAGGVRILSKTDCIEASRGDFRKLSQNRYSIRTFAGGNVPMSKIYDAVEMAQKSPSTCNRQTSRVYVYSKKNTINEILAIHKGTRGFTEQIDKFILVAGDQKCCLGVGDRNQVYVDCGIFAMSLLYGLQYNRLGACILHWNVTPKKDLQLRKVAGVADNHTVVCMIAVGRLAEEFKVPVSQRRNLKSICFAMD</sequence>
<evidence type="ECO:0000259" key="6">
    <source>
        <dbReference type="Pfam" id="PF00881"/>
    </source>
</evidence>
<reference evidence="8" key="1">
    <citation type="submission" date="2017-02" db="EMBL/GenBank/DDBJ databases">
        <title>Comparative genomics and description of representatives of a novel lineage of planctomycetes thriving in anoxic sediments.</title>
        <authorList>
            <person name="Spring S."/>
            <person name="Bunk B."/>
            <person name="Sproer C."/>
        </authorList>
    </citation>
    <scope>NUCLEOTIDE SEQUENCE [LARGE SCALE GENOMIC DNA]</scope>
    <source>
        <strain evidence="8">ST-NAGAB-D1</strain>
    </source>
</reference>
<keyword evidence="8" id="KW-1185">Reference proteome</keyword>
<feature type="domain" description="Nitroreductase" evidence="6">
    <location>
        <begin position="160"/>
        <end position="211"/>
    </location>
</feature>
<dbReference type="Pfam" id="PF00881">
    <property type="entry name" value="Nitroreductase"/>
    <property type="match status" value="2"/>
</dbReference>
<name>A0A1U9NLN6_9BACT</name>
<keyword evidence="3" id="KW-0285">Flavoprotein</keyword>
<dbReference type="InterPro" id="IPR000415">
    <property type="entry name" value="Nitroreductase-like"/>
</dbReference>
<dbReference type="SUPFAM" id="SSF55469">
    <property type="entry name" value="FMN-dependent nitroreductase-like"/>
    <property type="match status" value="1"/>
</dbReference>
<evidence type="ECO:0000256" key="2">
    <source>
        <dbReference type="ARBA" id="ARBA00007118"/>
    </source>
</evidence>
<feature type="domain" description="Nitroreductase" evidence="6">
    <location>
        <begin position="241"/>
        <end position="303"/>
    </location>
</feature>
<evidence type="ECO:0000256" key="3">
    <source>
        <dbReference type="ARBA" id="ARBA00022630"/>
    </source>
</evidence>
<evidence type="ECO:0000313" key="8">
    <source>
        <dbReference type="Proteomes" id="UP000189674"/>
    </source>
</evidence>
<comment type="similarity">
    <text evidence="2">Belongs to the nitroreductase family.</text>
</comment>
<evidence type="ECO:0000256" key="1">
    <source>
        <dbReference type="ARBA" id="ARBA00001917"/>
    </source>
</evidence>
<dbReference type="OrthoDB" id="9809288at2"/>
<evidence type="ECO:0000313" key="7">
    <source>
        <dbReference type="EMBL" id="AQT68644.1"/>
    </source>
</evidence>
<organism evidence="7 8">
    <name type="scientific">Anaerohalosphaera lusitana</name>
    <dbReference type="NCBI Taxonomy" id="1936003"/>
    <lineage>
        <taxon>Bacteria</taxon>
        <taxon>Pseudomonadati</taxon>
        <taxon>Planctomycetota</taxon>
        <taxon>Phycisphaerae</taxon>
        <taxon>Sedimentisphaerales</taxon>
        <taxon>Anaerohalosphaeraceae</taxon>
        <taxon>Anaerohalosphaera</taxon>
    </lineage>
</organism>
<accession>A0A1U9NLN6</accession>
<dbReference type="InterPro" id="IPR029479">
    <property type="entry name" value="Nitroreductase"/>
</dbReference>